<dbReference type="GO" id="GO:0016787">
    <property type="term" value="F:hydrolase activity"/>
    <property type="evidence" value="ECO:0007669"/>
    <property type="project" value="UniProtKB-KW"/>
</dbReference>
<dbReference type="InterPro" id="IPR012223">
    <property type="entry name" value="TEII"/>
</dbReference>
<name>A0A4R4ZNX6_9ACTN</name>
<dbReference type="Gene3D" id="3.40.50.1820">
    <property type="entry name" value="alpha/beta hydrolase"/>
    <property type="match status" value="1"/>
</dbReference>
<evidence type="ECO:0000256" key="2">
    <source>
        <dbReference type="ARBA" id="ARBA00022801"/>
    </source>
</evidence>
<dbReference type="Pfam" id="PF00975">
    <property type="entry name" value="Thioesterase"/>
    <property type="match status" value="1"/>
</dbReference>
<keyword evidence="5" id="KW-1185">Reference proteome</keyword>
<dbReference type="OrthoDB" id="27092at2"/>
<evidence type="ECO:0000259" key="3">
    <source>
        <dbReference type="SMART" id="SM00824"/>
    </source>
</evidence>
<proteinExistence type="inferred from homology"/>
<comment type="caution">
    <text evidence="4">The sequence shown here is derived from an EMBL/GenBank/DDBJ whole genome shotgun (WGS) entry which is preliminary data.</text>
</comment>
<sequence>MTANTLPEDSLLHERITRLPTDKRAQLLARLRAEPARAETPWLTRFSRGDAPGVRMFCFSYAGSGASIFRGWTDGLPADVDVWAAQLPGRETRVGEQPVRRMGPVIDALHEAIRPHLDQPFVFFGHSMGALVAFELARRLRSAGDPEPAHLFLAAFRAPQLANPNIKIYHLPDEVLKTVLLKEGTPQQVLENDELMRALLPTLRADFELCDTYEYDAQPPLRMPLSVFGGHQDVRVGRSDLEPWQDQVDGPFRLAMIPGSHFFLHSAQDLLLAELVRDLRATALTTVHLKEGKHVHDRPIAG</sequence>
<dbReference type="Proteomes" id="UP000295124">
    <property type="component" value="Unassembled WGS sequence"/>
</dbReference>
<dbReference type="InterPro" id="IPR001031">
    <property type="entry name" value="Thioesterase"/>
</dbReference>
<dbReference type="SUPFAM" id="SSF53474">
    <property type="entry name" value="alpha/beta-Hydrolases"/>
    <property type="match status" value="1"/>
</dbReference>
<dbReference type="GO" id="GO:0008610">
    <property type="term" value="P:lipid biosynthetic process"/>
    <property type="evidence" value="ECO:0007669"/>
    <property type="project" value="TreeGrafter"/>
</dbReference>
<dbReference type="SMART" id="SM00824">
    <property type="entry name" value="PKS_TE"/>
    <property type="match status" value="1"/>
</dbReference>
<dbReference type="EMBL" id="SMKX01000049">
    <property type="protein sequence ID" value="TDD58602.1"/>
    <property type="molecule type" value="Genomic_DNA"/>
</dbReference>
<gene>
    <name evidence="4" type="ORF">E1263_18500</name>
</gene>
<dbReference type="PANTHER" id="PTHR11487">
    <property type="entry name" value="THIOESTERASE"/>
    <property type="match status" value="1"/>
</dbReference>
<protein>
    <submittedName>
        <fullName evidence="4">Thioesterase</fullName>
    </submittedName>
</protein>
<dbReference type="InterPro" id="IPR020802">
    <property type="entry name" value="TesA-like"/>
</dbReference>
<keyword evidence="2" id="KW-0378">Hydrolase</keyword>
<feature type="domain" description="Thioesterase TesA-like" evidence="3">
    <location>
        <begin position="57"/>
        <end position="280"/>
    </location>
</feature>
<dbReference type="PANTHER" id="PTHR11487:SF0">
    <property type="entry name" value="S-ACYL FATTY ACID SYNTHASE THIOESTERASE, MEDIUM CHAIN"/>
    <property type="match status" value="1"/>
</dbReference>
<dbReference type="AlphaFoldDB" id="A0A4R4ZNX6"/>
<evidence type="ECO:0000313" key="5">
    <source>
        <dbReference type="Proteomes" id="UP000295124"/>
    </source>
</evidence>
<accession>A0A4R4ZNX6</accession>
<reference evidence="4 5" key="1">
    <citation type="submission" date="2019-03" db="EMBL/GenBank/DDBJ databases">
        <title>Draft genome sequences of novel Actinobacteria.</title>
        <authorList>
            <person name="Sahin N."/>
            <person name="Ay H."/>
            <person name="Saygin H."/>
        </authorList>
    </citation>
    <scope>NUCLEOTIDE SEQUENCE [LARGE SCALE GENOMIC DNA]</scope>
    <source>
        <strain evidence="4 5">JCM 13523</strain>
    </source>
</reference>
<evidence type="ECO:0000256" key="1">
    <source>
        <dbReference type="ARBA" id="ARBA00007169"/>
    </source>
</evidence>
<dbReference type="InterPro" id="IPR029058">
    <property type="entry name" value="AB_hydrolase_fold"/>
</dbReference>
<dbReference type="RefSeq" id="WP_132168970.1">
    <property type="nucleotide sequence ID" value="NZ_SMKX01000049.1"/>
</dbReference>
<organism evidence="4 5">
    <name type="scientific">Kribbella antibiotica</name>
    <dbReference type="NCBI Taxonomy" id="190195"/>
    <lineage>
        <taxon>Bacteria</taxon>
        <taxon>Bacillati</taxon>
        <taxon>Actinomycetota</taxon>
        <taxon>Actinomycetes</taxon>
        <taxon>Propionibacteriales</taxon>
        <taxon>Kribbellaceae</taxon>
        <taxon>Kribbella</taxon>
    </lineage>
</organism>
<comment type="similarity">
    <text evidence="1">Belongs to the thioesterase family.</text>
</comment>
<evidence type="ECO:0000313" key="4">
    <source>
        <dbReference type="EMBL" id="TDD58602.1"/>
    </source>
</evidence>